<keyword evidence="4" id="KW-1185">Reference proteome</keyword>
<dbReference type="Proteomes" id="UP000002630">
    <property type="component" value="Linkage Group LG26"/>
</dbReference>
<feature type="region of interest" description="Disordered" evidence="2">
    <location>
        <begin position="1"/>
        <end position="40"/>
    </location>
</feature>
<dbReference type="EMBL" id="FN648405">
    <property type="protein sequence ID" value="CBJ30944.1"/>
    <property type="molecule type" value="Genomic_DNA"/>
</dbReference>
<feature type="compositionally biased region" description="Acidic residues" evidence="2">
    <location>
        <begin position="23"/>
        <end position="32"/>
    </location>
</feature>
<protein>
    <submittedName>
        <fullName evidence="3">Uncharacterized protein</fullName>
    </submittedName>
</protein>
<dbReference type="EMBL" id="FN649751">
    <property type="protein sequence ID" value="CBJ30944.1"/>
    <property type="molecule type" value="Genomic_DNA"/>
</dbReference>
<evidence type="ECO:0000256" key="1">
    <source>
        <dbReference type="SAM" id="Coils"/>
    </source>
</evidence>
<name>D7FS03_ECTSI</name>
<keyword evidence="1" id="KW-0175">Coiled coil</keyword>
<organism evidence="3 4">
    <name type="scientific">Ectocarpus siliculosus</name>
    <name type="common">Brown alga</name>
    <name type="synonym">Conferva siliculosa</name>
    <dbReference type="NCBI Taxonomy" id="2880"/>
    <lineage>
        <taxon>Eukaryota</taxon>
        <taxon>Sar</taxon>
        <taxon>Stramenopiles</taxon>
        <taxon>Ochrophyta</taxon>
        <taxon>PX clade</taxon>
        <taxon>Phaeophyceae</taxon>
        <taxon>Ectocarpales</taxon>
        <taxon>Ectocarpaceae</taxon>
        <taxon>Ectocarpus</taxon>
    </lineage>
</organism>
<evidence type="ECO:0000256" key="2">
    <source>
        <dbReference type="SAM" id="MobiDB-lite"/>
    </source>
</evidence>
<proteinExistence type="predicted"/>
<sequence length="162" mass="17616">MVVGEKATASARAEGAGPNQASEESEDPIVDEEASKQAAKKQQLTELAELVQAEIDRAAKAQVLEHLKERTAHAFQEASDLREELERTEAAVVGGKKKRDIDVAEREAQLKIYEEEIRRLEAESAKNPSAIEIIFLVIDATELGMWPPNSSSGDGGCESSRS</sequence>
<dbReference type="AlphaFoldDB" id="D7FS03"/>
<reference evidence="3 4" key="1">
    <citation type="journal article" date="2010" name="Nature">
        <title>The Ectocarpus genome and the independent evolution of multicellularity in brown algae.</title>
        <authorList>
            <person name="Cock J.M."/>
            <person name="Sterck L."/>
            <person name="Rouze P."/>
            <person name="Scornet D."/>
            <person name="Allen A.E."/>
            <person name="Amoutzias G."/>
            <person name="Anthouard V."/>
            <person name="Artiguenave F."/>
            <person name="Aury J.M."/>
            <person name="Badger J.H."/>
            <person name="Beszteri B."/>
            <person name="Billiau K."/>
            <person name="Bonnet E."/>
            <person name="Bothwell J.H."/>
            <person name="Bowler C."/>
            <person name="Boyen C."/>
            <person name="Brownlee C."/>
            <person name="Carrano C.J."/>
            <person name="Charrier B."/>
            <person name="Cho G.Y."/>
            <person name="Coelho S.M."/>
            <person name="Collen J."/>
            <person name="Corre E."/>
            <person name="Da Silva C."/>
            <person name="Delage L."/>
            <person name="Delaroque N."/>
            <person name="Dittami S.M."/>
            <person name="Doulbeau S."/>
            <person name="Elias M."/>
            <person name="Farnham G."/>
            <person name="Gachon C.M."/>
            <person name="Gschloessl B."/>
            <person name="Heesch S."/>
            <person name="Jabbari K."/>
            <person name="Jubin C."/>
            <person name="Kawai H."/>
            <person name="Kimura K."/>
            <person name="Kloareg B."/>
            <person name="Kupper F.C."/>
            <person name="Lang D."/>
            <person name="Le Bail A."/>
            <person name="Leblanc C."/>
            <person name="Lerouge P."/>
            <person name="Lohr M."/>
            <person name="Lopez P.J."/>
            <person name="Martens C."/>
            <person name="Maumus F."/>
            <person name="Michel G."/>
            <person name="Miranda-Saavedra D."/>
            <person name="Morales J."/>
            <person name="Moreau H."/>
            <person name="Motomura T."/>
            <person name="Nagasato C."/>
            <person name="Napoli C.A."/>
            <person name="Nelson D.R."/>
            <person name="Nyvall-Collen P."/>
            <person name="Peters A.F."/>
            <person name="Pommier C."/>
            <person name="Potin P."/>
            <person name="Poulain J."/>
            <person name="Quesneville H."/>
            <person name="Read B."/>
            <person name="Rensing S.A."/>
            <person name="Ritter A."/>
            <person name="Rousvoal S."/>
            <person name="Samanta M."/>
            <person name="Samson G."/>
            <person name="Schroeder D.C."/>
            <person name="Segurens B."/>
            <person name="Strittmatter M."/>
            <person name="Tonon T."/>
            <person name="Tregear J.W."/>
            <person name="Valentin K."/>
            <person name="von Dassow P."/>
            <person name="Yamagishi T."/>
            <person name="Van de Peer Y."/>
            <person name="Wincker P."/>
        </authorList>
    </citation>
    <scope>NUCLEOTIDE SEQUENCE [LARGE SCALE GENOMIC DNA]</scope>
    <source>
        <strain evidence="4">Ec32 / CCAP1310/4</strain>
    </source>
</reference>
<accession>D7FS03</accession>
<evidence type="ECO:0000313" key="4">
    <source>
        <dbReference type="Proteomes" id="UP000002630"/>
    </source>
</evidence>
<gene>
    <name evidence="3" type="ORF">Esi_0226_0016</name>
</gene>
<dbReference type="InParanoid" id="D7FS03"/>
<evidence type="ECO:0000313" key="3">
    <source>
        <dbReference type="EMBL" id="CBJ30944.1"/>
    </source>
</evidence>
<feature type="coiled-coil region" evidence="1">
    <location>
        <begin position="41"/>
        <end position="123"/>
    </location>
</feature>